<sequence length="213" mass="24715">MRYDKIFVIIFWTYLFVENFGEEIKYYRPNLYVPNLLKNYSGPILACNQFQFCTERDRNFWKAQREIYNLILQGKDLSTQGPFVERQSSLVHALEERSRLCEDDSSAPFLLDKNSDDWPIACIWNGGASNGTCAPAPIMDEDFGYIEPNLWKIKVKQFRRKIGCNLQQIFASDSVQELYICRQNCLHLGIDYFSSLILSFGMVLALTSLILTS</sequence>
<protein>
    <submittedName>
        <fullName evidence="2">Uncharacterized protein</fullName>
    </submittedName>
</protein>
<organism evidence="1 2">
    <name type="scientific">Panagrolaimus sp. JU765</name>
    <dbReference type="NCBI Taxonomy" id="591449"/>
    <lineage>
        <taxon>Eukaryota</taxon>
        <taxon>Metazoa</taxon>
        <taxon>Ecdysozoa</taxon>
        <taxon>Nematoda</taxon>
        <taxon>Chromadorea</taxon>
        <taxon>Rhabditida</taxon>
        <taxon>Tylenchina</taxon>
        <taxon>Panagrolaimomorpha</taxon>
        <taxon>Panagrolaimoidea</taxon>
        <taxon>Panagrolaimidae</taxon>
        <taxon>Panagrolaimus</taxon>
    </lineage>
</organism>
<accession>A0AC34R4A2</accession>
<evidence type="ECO:0000313" key="1">
    <source>
        <dbReference type="Proteomes" id="UP000887576"/>
    </source>
</evidence>
<proteinExistence type="predicted"/>
<dbReference type="WBParaSite" id="JU765_v2.g3231.t1">
    <property type="protein sequence ID" value="JU765_v2.g3231.t1"/>
    <property type="gene ID" value="JU765_v2.g3231"/>
</dbReference>
<evidence type="ECO:0000313" key="2">
    <source>
        <dbReference type="WBParaSite" id="JU765_v2.g3231.t1"/>
    </source>
</evidence>
<name>A0AC34R4A2_9BILA</name>
<reference evidence="2" key="1">
    <citation type="submission" date="2022-11" db="UniProtKB">
        <authorList>
            <consortium name="WormBaseParasite"/>
        </authorList>
    </citation>
    <scope>IDENTIFICATION</scope>
</reference>
<dbReference type="Proteomes" id="UP000887576">
    <property type="component" value="Unplaced"/>
</dbReference>